<dbReference type="OrthoDB" id="2305864at2"/>
<reference evidence="1 2" key="1">
    <citation type="submission" date="2018-05" db="EMBL/GenBank/DDBJ databases">
        <title>Genomic Encyclopedia of Type Strains, Phase III (KMG-III): the genomes of soil and plant-associated and newly described type strains.</title>
        <authorList>
            <person name="Whitman W."/>
        </authorList>
    </citation>
    <scope>NUCLEOTIDE SEQUENCE [LARGE SCALE GENOMIC DNA]</scope>
    <source>
        <strain evidence="1 2">CECT 5696</strain>
    </source>
</reference>
<evidence type="ECO:0000313" key="1">
    <source>
        <dbReference type="EMBL" id="PWV97455.1"/>
    </source>
</evidence>
<dbReference type="AlphaFoldDB" id="A0A2V2YP45"/>
<keyword evidence="2" id="KW-1185">Reference proteome</keyword>
<sequence>MDYNAFFKDVIDWIGQVNKMAMQHGMGNPSFWAWVTESTSALSQKYQDHRIAVKQMVMLIEWLEEVYEKGR</sequence>
<name>A0A2V2YP45_9BACL</name>
<dbReference type="Proteomes" id="UP000246635">
    <property type="component" value="Unassembled WGS sequence"/>
</dbReference>
<proteinExistence type="predicted"/>
<evidence type="ECO:0000313" key="2">
    <source>
        <dbReference type="Proteomes" id="UP000246635"/>
    </source>
</evidence>
<gene>
    <name evidence="1" type="ORF">DFQ01_12199</name>
</gene>
<accession>A0A2V2YP45</accession>
<protein>
    <submittedName>
        <fullName evidence="1">Uncharacterized protein</fullName>
    </submittedName>
</protein>
<organism evidence="1 2">
    <name type="scientific">Paenibacillus cellulosilyticus</name>
    <dbReference type="NCBI Taxonomy" id="375489"/>
    <lineage>
        <taxon>Bacteria</taxon>
        <taxon>Bacillati</taxon>
        <taxon>Bacillota</taxon>
        <taxon>Bacilli</taxon>
        <taxon>Bacillales</taxon>
        <taxon>Paenibacillaceae</taxon>
        <taxon>Paenibacillus</taxon>
    </lineage>
</organism>
<dbReference type="EMBL" id="QGTQ01000021">
    <property type="protein sequence ID" value="PWV97455.1"/>
    <property type="molecule type" value="Genomic_DNA"/>
</dbReference>
<comment type="caution">
    <text evidence="1">The sequence shown here is derived from an EMBL/GenBank/DDBJ whole genome shotgun (WGS) entry which is preliminary data.</text>
</comment>
<dbReference type="RefSeq" id="WP_110045974.1">
    <property type="nucleotide sequence ID" value="NZ_CP054613.1"/>
</dbReference>